<proteinExistence type="predicted"/>
<keyword evidence="1" id="KW-0812">Transmembrane</keyword>
<comment type="caution">
    <text evidence="2">The sequence shown here is derived from an EMBL/GenBank/DDBJ whole genome shotgun (WGS) entry which is preliminary data.</text>
</comment>
<dbReference type="AlphaFoldDB" id="A0AAP0PDC1"/>
<dbReference type="EMBL" id="JBBNAG010000004">
    <property type="protein sequence ID" value="KAK9139942.1"/>
    <property type="molecule type" value="Genomic_DNA"/>
</dbReference>
<dbReference type="Proteomes" id="UP001419268">
    <property type="component" value="Unassembled WGS sequence"/>
</dbReference>
<gene>
    <name evidence="2" type="ORF">Scep_009623</name>
</gene>
<sequence>MIHHRPQASDPQSWSSSSSHLYFVVLAPLLHLPSRLCSSSRLFSLVILHLHHFFCSFVCVTPLLPVVQTPLRRRVPHPRASAPWLSSRLCVVVFLTLAPLLPGRPLTPPLPSRAPLLPSCAALLPDRLRIPSS</sequence>
<evidence type="ECO:0000313" key="2">
    <source>
        <dbReference type="EMBL" id="KAK9139942.1"/>
    </source>
</evidence>
<name>A0AAP0PDC1_9MAGN</name>
<evidence type="ECO:0000313" key="3">
    <source>
        <dbReference type="Proteomes" id="UP001419268"/>
    </source>
</evidence>
<keyword evidence="3" id="KW-1185">Reference proteome</keyword>
<accession>A0AAP0PDC1</accession>
<feature type="transmembrane region" description="Helical" evidence="1">
    <location>
        <begin position="12"/>
        <end position="30"/>
    </location>
</feature>
<protein>
    <submittedName>
        <fullName evidence="2">Uncharacterized protein</fullName>
    </submittedName>
</protein>
<evidence type="ECO:0000256" key="1">
    <source>
        <dbReference type="SAM" id="Phobius"/>
    </source>
</evidence>
<reference evidence="2 3" key="1">
    <citation type="submission" date="2024-01" db="EMBL/GenBank/DDBJ databases">
        <title>Genome assemblies of Stephania.</title>
        <authorList>
            <person name="Yang L."/>
        </authorList>
    </citation>
    <scope>NUCLEOTIDE SEQUENCE [LARGE SCALE GENOMIC DNA]</scope>
    <source>
        <strain evidence="2">JXDWG</strain>
        <tissue evidence="2">Leaf</tissue>
    </source>
</reference>
<organism evidence="2 3">
    <name type="scientific">Stephania cephalantha</name>
    <dbReference type="NCBI Taxonomy" id="152367"/>
    <lineage>
        <taxon>Eukaryota</taxon>
        <taxon>Viridiplantae</taxon>
        <taxon>Streptophyta</taxon>
        <taxon>Embryophyta</taxon>
        <taxon>Tracheophyta</taxon>
        <taxon>Spermatophyta</taxon>
        <taxon>Magnoliopsida</taxon>
        <taxon>Ranunculales</taxon>
        <taxon>Menispermaceae</taxon>
        <taxon>Menispermoideae</taxon>
        <taxon>Cissampelideae</taxon>
        <taxon>Stephania</taxon>
    </lineage>
</organism>
<keyword evidence="1" id="KW-0472">Membrane</keyword>
<feature type="transmembrane region" description="Helical" evidence="1">
    <location>
        <begin position="42"/>
        <end position="64"/>
    </location>
</feature>
<keyword evidence="1" id="KW-1133">Transmembrane helix</keyword>